<dbReference type="InParanoid" id="G0N8Q0"/>
<keyword evidence="3" id="KW-1185">Reference proteome</keyword>
<dbReference type="AlphaFoldDB" id="G0N8Q0"/>
<protein>
    <submittedName>
        <fullName evidence="2">Uncharacterized protein</fullName>
    </submittedName>
</protein>
<sequence>MNTRLVYAIAILAVFVSAQSDDEWDGTVRDKTEFCGEYAEYAPDYCQKFIKCCETQFDPSNGDKCQVKESFCTPTDDRKSGEGVCKFSNCTELITTTTTTTTPAPMYESINAAYQAVTILAPLAAALFCVM</sequence>
<organism evidence="3">
    <name type="scientific">Caenorhabditis brenneri</name>
    <name type="common">Nematode worm</name>
    <dbReference type="NCBI Taxonomy" id="135651"/>
    <lineage>
        <taxon>Eukaryota</taxon>
        <taxon>Metazoa</taxon>
        <taxon>Ecdysozoa</taxon>
        <taxon>Nematoda</taxon>
        <taxon>Chromadorea</taxon>
        <taxon>Rhabditida</taxon>
        <taxon>Rhabditina</taxon>
        <taxon>Rhabditomorpha</taxon>
        <taxon>Rhabditoidea</taxon>
        <taxon>Rhabditidae</taxon>
        <taxon>Peloderinae</taxon>
        <taxon>Caenorhabditis</taxon>
    </lineage>
</organism>
<dbReference type="EMBL" id="GL379850">
    <property type="protein sequence ID" value="EGT55323.1"/>
    <property type="molecule type" value="Genomic_DNA"/>
</dbReference>
<dbReference type="eggNOG" id="ENOG502SGG9">
    <property type="taxonomic scope" value="Eukaryota"/>
</dbReference>
<name>G0N8Q0_CAEBE</name>
<dbReference type="FunCoup" id="G0N8Q0">
    <property type="interactions" value="99"/>
</dbReference>
<evidence type="ECO:0000256" key="1">
    <source>
        <dbReference type="SAM" id="SignalP"/>
    </source>
</evidence>
<proteinExistence type="predicted"/>
<evidence type="ECO:0000313" key="2">
    <source>
        <dbReference type="EMBL" id="EGT55323.1"/>
    </source>
</evidence>
<gene>
    <name evidence="2" type="ORF">CAEBREN_18925</name>
</gene>
<keyword evidence="1" id="KW-0732">Signal</keyword>
<dbReference type="OrthoDB" id="5814989at2759"/>
<reference evidence="3" key="1">
    <citation type="submission" date="2011-07" db="EMBL/GenBank/DDBJ databases">
        <authorList>
            <consortium name="Caenorhabditis brenneri Sequencing and Analysis Consortium"/>
            <person name="Wilson R.K."/>
        </authorList>
    </citation>
    <scope>NUCLEOTIDE SEQUENCE [LARGE SCALE GENOMIC DNA]</scope>
    <source>
        <strain evidence="3">PB2801</strain>
    </source>
</reference>
<dbReference type="Proteomes" id="UP000008068">
    <property type="component" value="Unassembled WGS sequence"/>
</dbReference>
<feature type="chain" id="PRO_5003404714" evidence="1">
    <location>
        <begin position="19"/>
        <end position="131"/>
    </location>
</feature>
<dbReference type="HOGENOM" id="CLU_1929434_0_0_1"/>
<accession>G0N8Q0</accession>
<feature type="signal peptide" evidence="1">
    <location>
        <begin position="1"/>
        <end position="18"/>
    </location>
</feature>
<evidence type="ECO:0000313" key="3">
    <source>
        <dbReference type="Proteomes" id="UP000008068"/>
    </source>
</evidence>